<proteinExistence type="inferred from homology"/>
<dbReference type="GO" id="GO:0016020">
    <property type="term" value="C:membrane"/>
    <property type="evidence" value="ECO:0007669"/>
    <property type="project" value="UniProtKB-SubCell"/>
</dbReference>
<dbReference type="SUPFAM" id="SSF103473">
    <property type="entry name" value="MFS general substrate transporter"/>
    <property type="match status" value="1"/>
</dbReference>
<dbReference type="Pfam" id="PF07690">
    <property type="entry name" value="MFS_1"/>
    <property type="match status" value="1"/>
</dbReference>
<feature type="transmembrane region" description="Helical" evidence="3">
    <location>
        <begin position="189"/>
        <end position="213"/>
    </location>
</feature>
<comment type="similarity">
    <text evidence="2">Belongs to the major facilitator superfamily. Monocarboxylate porter (TC 2.A.1.13) family.</text>
</comment>
<dbReference type="PANTHER" id="PTHR11360:SF315">
    <property type="entry name" value="TRANSPORTER MCH2-RELATED"/>
    <property type="match status" value="1"/>
</dbReference>
<protein>
    <submittedName>
        <fullName evidence="4">BA75_00293T0</fullName>
    </submittedName>
</protein>
<feature type="transmembrane region" description="Helical" evidence="3">
    <location>
        <begin position="352"/>
        <end position="372"/>
    </location>
</feature>
<feature type="transmembrane region" description="Helical" evidence="3">
    <location>
        <begin position="469"/>
        <end position="487"/>
    </location>
</feature>
<comment type="subcellular location">
    <subcellularLocation>
        <location evidence="1">Membrane</location>
        <topology evidence="1">Multi-pass membrane protein</topology>
    </subcellularLocation>
</comment>
<feature type="transmembrane region" description="Helical" evidence="3">
    <location>
        <begin position="319"/>
        <end position="340"/>
    </location>
</feature>
<dbReference type="InterPro" id="IPR011701">
    <property type="entry name" value="MFS"/>
</dbReference>
<dbReference type="InterPro" id="IPR050327">
    <property type="entry name" value="Proton-linked_MCT"/>
</dbReference>
<dbReference type="AlphaFoldDB" id="A0A1B2J5F6"/>
<dbReference type="GO" id="GO:0022857">
    <property type="term" value="F:transmembrane transporter activity"/>
    <property type="evidence" value="ECO:0007669"/>
    <property type="project" value="InterPro"/>
</dbReference>
<accession>A0A1B2J5F6</accession>
<evidence type="ECO:0000256" key="2">
    <source>
        <dbReference type="ARBA" id="ARBA00006727"/>
    </source>
</evidence>
<dbReference type="Gene3D" id="1.20.1250.20">
    <property type="entry name" value="MFS general substrate transporter like domains"/>
    <property type="match status" value="2"/>
</dbReference>
<evidence type="ECO:0000256" key="1">
    <source>
        <dbReference type="ARBA" id="ARBA00004141"/>
    </source>
</evidence>
<keyword evidence="5" id="KW-1185">Reference proteome</keyword>
<gene>
    <name evidence="4" type="primary">ESBP6</name>
    <name evidence="4" type="ORF">ATY40_BA7500293</name>
</gene>
<keyword evidence="3" id="KW-1133">Transmembrane helix</keyword>
<dbReference type="EMBL" id="CP014584">
    <property type="protein sequence ID" value="ANZ73219.1"/>
    <property type="molecule type" value="Genomic_DNA"/>
</dbReference>
<evidence type="ECO:0000313" key="5">
    <source>
        <dbReference type="Proteomes" id="UP000094565"/>
    </source>
</evidence>
<dbReference type="InterPro" id="IPR036259">
    <property type="entry name" value="MFS_trans_sf"/>
</dbReference>
<evidence type="ECO:0000313" key="4">
    <source>
        <dbReference type="EMBL" id="ANZ73219.1"/>
    </source>
</evidence>
<feature type="transmembrane region" description="Helical" evidence="3">
    <location>
        <begin position="493"/>
        <end position="517"/>
    </location>
</feature>
<reference evidence="4 5" key="1">
    <citation type="submission" date="2016-02" db="EMBL/GenBank/DDBJ databases">
        <title>Comparative genomic and transcriptomic foundation for Pichia pastoris.</title>
        <authorList>
            <person name="Love K.R."/>
            <person name="Shah K.A."/>
            <person name="Whittaker C.A."/>
            <person name="Wu J."/>
            <person name="Bartlett M.C."/>
            <person name="Ma D."/>
            <person name="Leeson R.L."/>
            <person name="Priest M."/>
            <person name="Young S.K."/>
            <person name="Love J.C."/>
        </authorList>
    </citation>
    <scope>NUCLEOTIDE SEQUENCE [LARGE SCALE GENOMIC DNA]</scope>
    <source>
        <strain evidence="4 5">ATCC 28485</strain>
    </source>
</reference>
<sequence>MSQSMQLLQKFYNRFMQVYCIPHRLISLACIQESLYNKNLQPPVPQSSLPSLIKMKTTENRKPSSDSYSIASLEASDSNTENQHDVLPYFNDVPLQNISQEPTRRSAISSILEAIDDENQQTRNEATSLYSSDRICPIDDSTIMEAVDIAVHRVKTGAHEGHDDSAETISLVSDTPEKNLIDQPPDGGLTAWLTVTGACLFVVSTWGANAAYGVFLNYYLTNHIFSGATPYDFALIGGMVIFLAQVLAPVAMILQRTFGYYPAVIFGIVFQFTGWFTASYAKTIWHLYLSQGVCVGLSSSFLFVPVSTLIPEYFVKNRAYAMSVAVAGSGFGGVLFSLSVNAVIDRAGDQKWALRMVCFVVTFLSVIGLIISRPRVHRPRITNWLDFKAQCKIIFNFRIALKQQVLLVASWFAIVNLGYVVLLFSIAPFATMICGLSARQGSILTAVMNTGQIVGRPCMGLMADRFGRLNFTITINFFVAILIWSWWIPVRSFAALLPFSFILGAVIGIGSVMNPVLTADSVSTTQFPAAWSLVNIVGGCLSLVAEVMALGIRDFSMSNPFLNTQIFSGFAFFIGVLLLLAFRQWKIYRLLVQRQSHNESQIKEIHSKSNLEYTEFTEDYVPYEVMIKRKQKYDVLLKDGIKAYILRMLYPIKT</sequence>
<feature type="transmembrane region" description="Helical" evidence="3">
    <location>
        <begin position="261"/>
        <end position="281"/>
    </location>
</feature>
<feature type="transmembrane region" description="Helical" evidence="3">
    <location>
        <begin position="287"/>
        <end position="307"/>
    </location>
</feature>
<name>A0A1B2J5F6_PICPA</name>
<organism evidence="4 5">
    <name type="scientific">Komagataella pastoris</name>
    <name type="common">Yeast</name>
    <name type="synonym">Pichia pastoris</name>
    <dbReference type="NCBI Taxonomy" id="4922"/>
    <lineage>
        <taxon>Eukaryota</taxon>
        <taxon>Fungi</taxon>
        <taxon>Dikarya</taxon>
        <taxon>Ascomycota</taxon>
        <taxon>Saccharomycotina</taxon>
        <taxon>Pichiomycetes</taxon>
        <taxon>Pichiales</taxon>
        <taxon>Pichiaceae</taxon>
        <taxon>Komagataella</taxon>
    </lineage>
</organism>
<keyword evidence="3" id="KW-0812">Transmembrane</keyword>
<feature type="transmembrane region" description="Helical" evidence="3">
    <location>
        <begin position="233"/>
        <end position="254"/>
    </location>
</feature>
<feature type="transmembrane region" description="Helical" evidence="3">
    <location>
        <begin position="529"/>
        <end position="552"/>
    </location>
</feature>
<evidence type="ECO:0000256" key="3">
    <source>
        <dbReference type="SAM" id="Phobius"/>
    </source>
</evidence>
<feature type="transmembrane region" description="Helical" evidence="3">
    <location>
        <begin position="564"/>
        <end position="582"/>
    </location>
</feature>
<dbReference type="OrthoDB" id="2213137at2759"/>
<dbReference type="PANTHER" id="PTHR11360">
    <property type="entry name" value="MONOCARBOXYLATE TRANSPORTER"/>
    <property type="match status" value="1"/>
</dbReference>
<dbReference type="Proteomes" id="UP000094565">
    <property type="component" value="Chromosome 1"/>
</dbReference>
<keyword evidence="3" id="KW-0472">Membrane</keyword>